<sequence length="298" mass="33120">MSDAGAEISNLGYVVVGAQDLEAWSRFASDILGLQVKAAPDGNSLTLRMDEYVQRILVQKSDDEDIFEAGWEFETPEKLEAYVERLRSIGQAVERGGPALCGERRVEMLYHCDDPSGFRHAFYTGPHIAPMTDAWHSKVMRGRFETGRLGIGHIVIRSKDLDQSVDFYRKVLGLKLSDYIRAELAPGVKVDVTFMHTTGGRHHSLATGTMPGNKRLGHLMLQVQDMNDVGLAYDRCIAAGLPMLMHLGRHPNDLTFSFYVKSPSGFAVEYGHGGIVVDDATWKVSTHPRLSDWGHKFG</sequence>
<dbReference type="PROSITE" id="PS51819">
    <property type="entry name" value="VOC"/>
    <property type="match status" value="2"/>
</dbReference>
<dbReference type="PANTHER" id="PTHR21366:SF14">
    <property type="entry name" value="GLYOXALASE DOMAIN-CONTAINING PROTEIN 5"/>
    <property type="match status" value="1"/>
</dbReference>
<dbReference type="Gene3D" id="3.10.180.10">
    <property type="entry name" value="2,3-Dihydroxybiphenyl 1,2-Dioxygenase, domain 1"/>
    <property type="match status" value="2"/>
</dbReference>
<comment type="caution">
    <text evidence="2">The sequence shown here is derived from an EMBL/GenBank/DDBJ whole genome shotgun (WGS) entry which is preliminary data.</text>
</comment>
<evidence type="ECO:0000313" key="3">
    <source>
        <dbReference type="Proteomes" id="UP000592820"/>
    </source>
</evidence>
<name>A0A7W8L7T0_9BURK</name>
<dbReference type="Proteomes" id="UP000592820">
    <property type="component" value="Unassembled WGS sequence"/>
</dbReference>
<dbReference type="InterPro" id="IPR029068">
    <property type="entry name" value="Glyas_Bleomycin-R_OHBP_Dase"/>
</dbReference>
<dbReference type="CDD" id="cd07237">
    <property type="entry name" value="BphC1-RGP6_C_like"/>
    <property type="match status" value="1"/>
</dbReference>
<dbReference type="Pfam" id="PF00903">
    <property type="entry name" value="Glyoxalase"/>
    <property type="match status" value="1"/>
</dbReference>
<evidence type="ECO:0000313" key="2">
    <source>
        <dbReference type="EMBL" id="MBB5402080.1"/>
    </source>
</evidence>
<dbReference type="PANTHER" id="PTHR21366">
    <property type="entry name" value="GLYOXALASE FAMILY PROTEIN"/>
    <property type="match status" value="1"/>
</dbReference>
<dbReference type="GO" id="GO:0051213">
    <property type="term" value="F:dioxygenase activity"/>
    <property type="evidence" value="ECO:0007669"/>
    <property type="project" value="UniProtKB-KW"/>
</dbReference>
<keyword evidence="2" id="KW-0223">Dioxygenase</keyword>
<reference evidence="2 3" key="1">
    <citation type="submission" date="2020-08" db="EMBL/GenBank/DDBJ databases">
        <title>Genomic Encyclopedia of Type Strains, Phase IV (KMG-V): Genome sequencing to study the core and pangenomes of soil and plant-associated prokaryotes.</title>
        <authorList>
            <person name="Whitman W."/>
        </authorList>
    </citation>
    <scope>NUCLEOTIDE SEQUENCE [LARGE SCALE GENOMIC DNA]</scope>
    <source>
        <strain evidence="2 3">JPY162</strain>
    </source>
</reference>
<dbReference type="EMBL" id="JACHDE010000007">
    <property type="protein sequence ID" value="MBB5402080.1"/>
    <property type="molecule type" value="Genomic_DNA"/>
</dbReference>
<dbReference type="RefSeq" id="WP_184226965.1">
    <property type="nucleotide sequence ID" value="NZ_JACHDE010000007.1"/>
</dbReference>
<dbReference type="Pfam" id="PF22632">
    <property type="entry name" value="BphC_D1"/>
    <property type="match status" value="1"/>
</dbReference>
<feature type="domain" description="VOC" evidence="1">
    <location>
        <begin position="10"/>
        <end position="125"/>
    </location>
</feature>
<dbReference type="CDD" id="cd07252">
    <property type="entry name" value="BphC1-RGP6_N_like"/>
    <property type="match status" value="1"/>
</dbReference>
<gene>
    <name evidence="2" type="ORF">HDG41_004166</name>
</gene>
<dbReference type="InterPro" id="IPR050383">
    <property type="entry name" value="GlyoxalaseI/FosfomycinResist"/>
</dbReference>
<dbReference type="SUPFAM" id="SSF54593">
    <property type="entry name" value="Glyoxalase/Bleomycin resistance protein/Dihydroxybiphenyl dioxygenase"/>
    <property type="match status" value="2"/>
</dbReference>
<evidence type="ECO:0000259" key="1">
    <source>
        <dbReference type="PROSITE" id="PS51819"/>
    </source>
</evidence>
<keyword evidence="2" id="KW-0560">Oxidoreductase</keyword>
<proteinExistence type="predicted"/>
<protein>
    <submittedName>
        <fullName evidence="2">2,3-dihydroxybiphenyl 1,2-dioxygenase</fullName>
    </submittedName>
</protein>
<organism evidence="2 3">
    <name type="scientific">Paraburkholderia youngii</name>
    <dbReference type="NCBI Taxonomy" id="2782701"/>
    <lineage>
        <taxon>Bacteria</taxon>
        <taxon>Pseudomonadati</taxon>
        <taxon>Pseudomonadota</taxon>
        <taxon>Betaproteobacteria</taxon>
        <taxon>Burkholderiales</taxon>
        <taxon>Burkholderiaceae</taxon>
        <taxon>Paraburkholderia</taxon>
    </lineage>
</organism>
<accession>A0A7W8L7T0</accession>
<dbReference type="AlphaFoldDB" id="A0A7W8L7T0"/>
<dbReference type="InterPro" id="IPR004360">
    <property type="entry name" value="Glyas_Fos-R_dOase_dom"/>
</dbReference>
<dbReference type="InterPro" id="IPR037523">
    <property type="entry name" value="VOC_core"/>
</dbReference>
<feature type="domain" description="VOC" evidence="1">
    <location>
        <begin position="150"/>
        <end position="273"/>
    </location>
</feature>